<sequence length="620" mass="70726">MSALTATELPAFGAPVIEHLYKDGETIACRRQFTIPFKLESKDEYLVWLHWVLIEVQRVFGRKEYQYLLTYLRTGKEAADEWLTTEKLDPTTAETVILHCESIAEAVIRSGVNPAVWDDPCYSLEGWRESHWTKFQFSAGNLVTFLTKWGNQFRIDEAKGISNGHKTWVYLEANSFTTYEVYFMGFFGTHEGNHKGAVKVYFSRLGVSSINLADRVTENFPEDSYIFEASQARPRNGQSMMQFANYTPRPRGGLVNYFAPLSPKVIHLYKYEYEPEGDVYCELEIPFTLEHPQDLIWWSILIFPSVSKVSGDQVCNYIMKYVKDIDEGTSYLNSLPEQRRRTTMANAESVCRALICEGINWGLPPMYADGALDSFKKTYDRGSKLTVKGFINLMIRWEEQEENLTDVNVLPSQMSAFLHTHVLDANFQTMMYRRPFLPDDFESYVRPEFQRRGIEKVDIKSLFFNRYNDMEVYAEDKYWDYFLRSSIPTNGGAGSPVSPPPNWSDSKQQPTVTDEGAGQASRGYAPQGQPQYQQDYQQGGGYPQQGGGYPQQGYGGGYPQQGYGGPPPQGGYGYPQGGGYYQQQPQQQYYVQQKRSSGNENCLMACLAGLCICCTLDMLF</sequence>
<dbReference type="Proteomes" id="UP000825434">
    <property type="component" value="Chromosome 5"/>
</dbReference>
<keyword evidence="3" id="KW-0472">Membrane</keyword>
<comment type="subcellular location">
    <subcellularLocation>
        <location evidence="1">Membrane</location>
    </subcellularLocation>
</comment>
<evidence type="ECO:0000259" key="5">
    <source>
        <dbReference type="Pfam" id="PF12734"/>
    </source>
</evidence>
<feature type="compositionally biased region" description="Low complexity" evidence="4">
    <location>
        <begin position="523"/>
        <end position="537"/>
    </location>
</feature>
<dbReference type="EMBL" id="CP076665">
    <property type="protein sequence ID" value="QWU89836.1"/>
    <property type="molecule type" value="Genomic_DNA"/>
</dbReference>
<feature type="domain" description="Cysteine-rich transmembrane" evidence="5">
    <location>
        <begin position="579"/>
        <end position="620"/>
    </location>
</feature>
<feature type="compositionally biased region" description="Polar residues" evidence="4">
    <location>
        <begin position="503"/>
        <end position="512"/>
    </location>
</feature>
<accession>A0ABX8I979</accession>
<feature type="compositionally biased region" description="Gly residues" evidence="4">
    <location>
        <begin position="538"/>
        <end position="578"/>
    </location>
</feature>
<dbReference type="InterPro" id="IPR028144">
    <property type="entry name" value="CYSTM_dom"/>
</dbReference>
<feature type="region of interest" description="Disordered" evidence="4">
    <location>
        <begin position="491"/>
        <end position="578"/>
    </location>
</feature>
<reference evidence="6 7" key="1">
    <citation type="submission" date="2021-06" db="EMBL/GenBank/DDBJ databases">
        <title>Candida outbreak in Lebanon.</title>
        <authorList>
            <person name="Finianos M."/>
        </authorList>
    </citation>
    <scope>NUCLEOTIDE SEQUENCE [LARGE SCALE GENOMIC DNA]</scope>
    <source>
        <strain evidence="6">CA3LBN</strain>
    </source>
</reference>
<evidence type="ECO:0000256" key="4">
    <source>
        <dbReference type="SAM" id="MobiDB-lite"/>
    </source>
</evidence>
<evidence type="ECO:0000313" key="7">
    <source>
        <dbReference type="Proteomes" id="UP000825434"/>
    </source>
</evidence>
<gene>
    <name evidence="6" type="ORF">CA3LBN_004184</name>
</gene>
<dbReference type="Pfam" id="PF12734">
    <property type="entry name" value="CYSTM"/>
    <property type="match status" value="1"/>
</dbReference>
<proteinExistence type="inferred from homology"/>
<evidence type="ECO:0000256" key="2">
    <source>
        <dbReference type="ARBA" id="ARBA00009444"/>
    </source>
</evidence>
<evidence type="ECO:0000313" key="6">
    <source>
        <dbReference type="EMBL" id="QWU89836.1"/>
    </source>
</evidence>
<name>A0ABX8I979_9ASCO</name>
<keyword evidence="7" id="KW-1185">Reference proteome</keyword>
<comment type="similarity">
    <text evidence="2">Belongs to the CYSTM1 family.</text>
</comment>
<evidence type="ECO:0000256" key="1">
    <source>
        <dbReference type="ARBA" id="ARBA00004370"/>
    </source>
</evidence>
<organism evidence="6 7">
    <name type="scientific">Candidozyma haemuli</name>
    <dbReference type="NCBI Taxonomy" id="45357"/>
    <lineage>
        <taxon>Eukaryota</taxon>
        <taxon>Fungi</taxon>
        <taxon>Dikarya</taxon>
        <taxon>Ascomycota</taxon>
        <taxon>Saccharomycotina</taxon>
        <taxon>Pichiomycetes</taxon>
        <taxon>Metschnikowiaceae</taxon>
        <taxon>Candidozyma</taxon>
    </lineage>
</organism>
<evidence type="ECO:0000256" key="3">
    <source>
        <dbReference type="ARBA" id="ARBA00023136"/>
    </source>
</evidence>
<protein>
    <recommendedName>
        <fullName evidence="5">Cysteine-rich transmembrane domain-containing protein</fullName>
    </recommendedName>
</protein>